<dbReference type="EMBL" id="QFXD01000181">
    <property type="protein sequence ID" value="RDH90083.1"/>
    <property type="molecule type" value="Genomic_DNA"/>
</dbReference>
<evidence type="ECO:0000313" key="1">
    <source>
        <dbReference type="EMBL" id="RDH90083.1"/>
    </source>
</evidence>
<gene>
    <name evidence="1" type="ORF">DIZ79_10245</name>
</gene>
<proteinExistence type="predicted"/>
<sequence>MTFDGTASYAQNPGATIVSYEWDLDGDGIFNEEHDDGIITSPGIVTKTFTLPSSGVAVLKVTNSIGDSAESGAEIITIGLAFVTNYQNCWVNRLMRIISRYGIIVTVKNIGSEEIENLMLTLTEVPSNRFIYAPAKTSELGNLAPGDEATTACNPTTKEADIQTTLNRRLPPGGSWSWEAEFDLGGSHYIIPNLPPLAP</sequence>
<dbReference type="Gene3D" id="2.60.40.10">
    <property type="entry name" value="Immunoglobulins"/>
    <property type="match status" value="1"/>
</dbReference>
<comment type="caution">
    <text evidence="1">The sequence shown here is derived from an EMBL/GenBank/DDBJ whole genome shotgun (WGS) entry which is preliminary data.</text>
</comment>
<protein>
    <recommendedName>
        <fullName evidence="3">PKD domain-containing protein</fullName>
    </recommendedName>
</protein>
<organism evidence="1 2">
    <name type="scientific">endosymbiont of Lamellibrachia luymesi</name>
    <dbReference type="NCBI Taxonomy" id="2200907"/>
    <lineage>
        <taxon>Bacteria</taxon>
        <taxon>Pseudomonadati</taxon>
        <taxon>Pseudomonadota</taxon>
        <taxon>Gammaproteobacteria</taxon>
        <taxon>sulfur-oxidizing symbionts</taxon>
    </lineage>
</organism>
<dbReference type="AlphaFoldDB" id="A0A370DWH4"/>
<evidence type="ECO:0000313" key="2">
    <source>
        <dbReference type="Proteomes" id="UP000255508"/>
    </source>
</evidence>
<reference evidence="1 2" key="1">
    <citation type="journal article" date="2018" name="ISME J.">
        <title>Endosymbiont genomes yield clues of tubeworm success.</title>
        <authorList>
            <person name="Li Y."/>
            <person name="Liles M.R."/>
            <person name="Halanych K.M."/>
        </authorList>
    </citation>
    <scope>NUCLEOTIDE SEQUENCE [LARGE SCALE GENOMIC DNA]</scope>
    <source>
        <strain evidence="1">A1422</strain>
    </source>
</reference>
<evidence type="ECO:0008006" key="3">
    <source>
        <dbReference type="Google" id="ProtNLM"/>
    </source>
</evidence>
<dbReference type="InterPro" id="IPR013783">
    <property type="entry name" value="Ig-like_fold"/>
</dbReference>
<accession>A0A370DWH4</accession>
<name>A0A370DWH4_9GAMM</name>
<dbReference type="Proteomes" id="UP000255508">
    <property type="component" value="Unassembled WGS sequence"/>
</dbReference>